<name>A0AAD7L1I3_QUISA</name>
<gene>
    <name evidence="2" type="ORF">O6P43_030170</name>
</gene>
<comment type="caution">
    <text evidence="2">The sequence shown here is derived from an EMBL/GenBank/DDBJ whole genome shotgun (WGS) entry which is preliminary data.</text>
</comment>
<reference evidence="2" key="1">
    <citation type="journal article" date="2023" name="Science">
        <title>Elucidation of the pathway for biosynthesis of saponin adjuvants from the soapbark tree.</title>
        <authorList>
            <person name="Reed J."/>
            <person name="Orme A."/>
            <person name="El-Demerdash A."/>
            <person name="Owen C."/>
            <person name="Martin L.B.B."/>
            <person name="Misra R.C."/>
            <person name="Kikuchi S."/>
            <person name="Rejzek M."/>
            <person name="Martin A.C."/>
            <person name="Harkess A."/>
            <person name="Leebens-Mack J."/>
            <person name="Louveau T."/>
            <person name="Stephenson M.J."/>
            <person name="Osbourn A."/>
        </authorList>
    </citation>
    <scope>NUCLEOTIDE SEQUENCE</scope>
    <source>
        <strain evidence="2">S10</strain>
    </source>
</reference>
<dbReference type="Gene3D" id="3.40.50.1580">
    <property type="entry name" value="Nucleoside phosphorylase domain"/>
    <property type="match status" value="1"/>
</dbReference>
<keyword evidence="3" id="KW-1185">Reference proteome</keyword>
<dbReference type="PANTHER" id="PTHR21234">
    <property type="entry name" value="PURINE NUCLEOSIDE PHOSPHORYLASE"/>
    <property type="match status" value="1"/>
</dbReference>
<evidence type="ECO:0000313" key="2">
    <source>
        <dbReference type="EMBL" id="KAJ7949880.1"/>
    </source>
</evidence>
<dbReference type="InterPro" id="IPR035994">
    <property type="entry name" value="Nucleoside_phosphorylase_sf"/>
</dbReference>
<protein>
    <submittedName>
        <fullName evidence="2">Bark storage protein A-like</fullName>
    </submittedName>
</protein>
<accession>A0AAD7L1I3</accession>
<dbReference type="InterPro" id="IPR000845">
    <property type="entry name" value="Nucleoside_phosphorylase_d"/>
</dbReference>
<dbReference type="CDD" id="cd09008">
    <property type="entry name" value="MTAN"/>
    <property type="match status" value="1"/>
</dbReference>
<dbReference type="AlphaFoldDB" id="A0AAD7L1I3"/>
<proteinExistence type="predicted"/>
<dbReference type="Pfam" id="PF01048">
    <property type="entry name" value="PNP_UDP_1"/>
    <property type="match status" value="1"/>
</dbReference>
<feature type="domain" description="Nucleoside phosphorylase" evidence="1">
    <location>
        <begin position="59"/>
        <end position="318"/>
    </location>
</feature>
<organism evidence="2 3">
    <name type="scientific">Quillaja saponaria</name>
    <name type="common">Soap bark tree</name>
    <dbReference type="NCBI Taxonomy" id="32244"/>
    <lineage>
        <taxon>Eukaryota</taxon>
        <taxon>Viridiplantae</taxon>
        <taxon>Streptophyta</taxon>
        <taxon>Embryophyta</taxon>
        <taxon>Tracheophyta</taxon>
        <taxon>Spermatophyta</taxon>
        <taxon>Magnoliopsida</taxon>
        <taxon>eudicotyledons</taxon>
        <taxon>Gunneridae</taxon>
        <taxon>Pentapetalae</taxon>
        <taxon>rosids</taxon>
        <taxon>fabids</taxon>
        <taxon>Fabales</taxon>
        <taxon>Quillajaceae</taxon>
        <taxon>Quillaja</taxon>
    </lineage>
</organism>
<dbReference type="KEGG" id="qsa:O6P43_030170"/>
<evidence type="ECO:0000259" key="1">
    <source>
        <dbReference type="Pfam" id="PF01048"/>
    </source>
</evidence>
<sequence length="346" mass="37805">MYSFKLKCNGQLHKMMDLKVVVVVVALMAQVQLSVQLRFNHPLHGVVDRINQKAKGSYIGLVMAYSTEEAALQATGHFVPSLDIPWVDLAGRRFNIGKIKGVDVIYVKSGEEMLNAGITVQILVDAFDIKGIVHYGIAGSANASLSIGDVGVLNDVAFTGSWNWKEFKAEEGTLPELKFGAFNVPENCQNLLANIEFTSQQLFSVGKPVEDVFWQPIEPKWLSIASQLQNLTLQQCLKTYCLPKAPQIVYGLRGSTDNIFLDNEAYRDFLFNQFNISIVDEESVAIVATSRTNGVPSIVFRGVSDSASGENKLSEPSLSSLAAANAVTAALEFIGLLGQKSMVDDH</sequence>
<dbReference type="SUPFAM" id="SSF53167">
    <property type="entry name" value="Purine and uridine phosphorylases"/>
    <property type="match status" value="1"/>
</dbReference>
<dbReference type="EMBL" id="JARAOO010000012">
    <property type="protein sequence ID" value="KAJ7949880.1"/>
    <property type="molecule type" value="Genomic_DNA"/>
</dbReference>
<dbReference type="Proteomes" id="UP001163823">
    <property type="component" value="Chromosome 12"/>
</dbReference>
<dbReference type="PANTHER" id="PTHR21234:SF43">
    <property type="entry name" value="OS06G0112100 PROTEIN"/>
    <property type="match status" value="1"/>
</dbReference>
<dbReference type="GO" id="GO:0003824">
    <property type="term" value="F:catalytic activity"/>
    <property type="evidence" value="ECO:0007669"/>
    <property type="project" value="InterPro"/>
</dbReference>
<evidence type="ECO:0000313" key="3">
    <source>
        <dbReference type="Proteomes" id="UP001163823"/>
    </source>
</evidence>
<dbReference type="GO" id="GO:0009116">
    <property type="term" value="P:nucleoside metabolic process"/>
    <property type="evidence" value="ECO:0007669"/>
    <property type="project" value="InterPro"/>
</dbReference>